<dbReference type="GO" id="GO:0008360">
    <property type="term" value="P:regulation of cell shape"/>
    <property type="evidence" value="ECO:0007669"/>
    <property type="project" value="UniProtKB-UniRule"/>
</dbReference>
<feature type="compositionally biased region" description="Low complexity" evidence="8">
    <location>
        <begin position="123"/>
        <end position="141"/>
    </location>
</feature>
<keyword evidence="10" id="KW-0614">Plasmid</keyword>
<geneLocation type="plasmid" evidence="10 11">
    <name>p1</name>
</geneLocation>
<dbReference type="PANTHER" id="PTHR41533:SF1">
    <property type="entry name" value="L,D-TRANSPEPTIDASE YCBB-RELATED"/>
    <property type="match status" value="1"/>
</dbReference>
<comment type="similarity">
    <text evidence="2">Belongs to the YkuD family.</text>
</comment>
<keyword evidence="3" id="KW-0808">Transferase</keyword>
<dbReference type="AlphaFoldDB" id="A0A4D8QHB6"/>
<dbReference type="InterPro" id="IPR038063">
    <property type="entry name" value="Transpep_catalytic_dom"/>
</dbReference>
<dbReference type="SUPFAM" id="SSF141523">
    <property type="entry name" value="L,D-transpeptidase catalytic domain-like"/>
    <property type="match status" value="1"/>
</dbReference>
<dbReference type="UniPathway" id="UPA00219"/>
<organism evidence="10 11">
    <name type="scientific">Azospirillum brasilense</name>
    <dbReference type="NCBI Taxonomy" id="192"/>
    <lineage>
        <taxon>Bacteria</taxon>
        <taxon>Pseudomonadati</taxon>
        <taxon>Pseudomonadota</taxon>
        <taxon>Alphaproteobacteria</taxon>
        <taxon>Rhodospirillales</taxon>
        <taxon>Azospirillaceae</taxon>
        <taxon>Azospirillum</taxon>
    </lineage>
</organism>
<dbReference type="EMBL" id="CP032340">
    <property type="protein sequence ID" value="QCO10318.1"/>
    <property type="molecule type" value="Genomic_DNA"/>
</dbReference>
<feature type="region of interest" description="Disordered" evidence="8">
    <location>
        <begin position="488"/>
        <end position="556"/>
    </location>
</feature>
<sequence length="556" mass="59133">MRPHVWTEPFVSRLFIAAWDASIMLTTIRTCARPALGARVAACLLAGLLALPVQAAPSTASGTSSTGRDVVGTWIARIDQRAAELEAMPRVQQTRVGYGSVLKKGDGGMVDVVAPGPVRPSDVPEGTAPAAGTAPTVVVTPPAEPIPQADPSATPGNALSGTATPGTVVEVLPPPPALTIQVRARTADRVGRLSTRLIELGFLNQEQWTETFDDTLEVAVRAFQLSEGLMQDGKVGEVTRQALDRTPKEAAKLMRGATASMRAFQTSVPDTVILVNLPSQTVSFIERGKLNFTMRAVVGRPSRQTPLLQDRVTSVTINPTWTVPPTVLVEDKLPVLRKKGNTGIKDAVVYLDGVEVVPESINWWQVTPERIRIVQKPGDDNALGRFRFNLTNGDGIFLHGTNDPRLFERDLRAASSGCVRLADARMVAETLLRPAKLDSAAIERQLDSGKTKTVSLPNAVPVRFVYWTSTVETDGTVRVHPGIYDDVPTSSAAPSAGQSPTAGTVSAPRRVEPKPVRPTPAAAPQPAPAPAQSSSTTTPARAADTRNGAEAVRTAM</sequence>
<dbReference type="Gene3D" id="1.10.101.10">
    <property type="entry name" value="PGBD-like superfamily/PGBD"/>
    <property type="match status" value="1"/>
</dbReference>
<dbReference type="PROSITE" id="PS52029">
    <property type="entry name" value="LD_TPASE"/>
    <property type="match status" value="1"/>
</dbReference>
<dbReference type="PANTHER" id="PTHR41533">
    <property type="entry name" value="L,D-TRANSPEPTIDASE HI_1667-RELATED"/>
    <property type="match status" value="1"/>
</dbReference>
<dbReference type="InterPro" id="IPR002477">
    <property type="entry name" value="Peptidoglycan-bd-like"/>
</dbReference>
<dbReference type="SUPFAM" id="SSF47090">
    <property type="entry name" value="PGBD-like"/>
    <property type="match status" value="1"/>
</dbReference>
<dbReference type="InterPro" id="IPR036366">
    <property type="entry name" value="PGBDSf"/>
</dbReference>
<dbReference type="InterPro" id="IPR005490">
    <property type="entry name" value="LD_TPept_cat_dom"/>
</dbReference>
<keyword evidence="4 7" id="KW-0133">Cell shape</keyword>
<dbReference type="Gene3D" id="2.40.440.10">
    <property type="entry name" value="L,D-transpeptidase catalytic domain-like"/>
    <property type="match status" value="1"/>
</dbReference>
<dbReference type="Proteomes" id="UP000298774">
    <property type="component" value="Plasmid p1"/>
</dbReference>
<evidence type="ECO:0000313" key="10">
    <source>
        <dbReference type="EMBL" id="QCO10318.1"/>
    </source>
</evidence>
<evidence type="ECO:0000256" key="7">
    <source>
        <dbReference type="PROSITE-ProRule" id="PRU01373"/>
    </source>
</evidence>
<evidence type="ECO:0000313" key="11">
    <source>
        <dbReference type="Proteomes" id="UP000298774"/>
    </source>
</evidence>
<dbReference type="Pfam" id="PF01471">
    <property type="entry name" value="PG_binding_1"/>
    <property type="match status" value="1"/>
</dbReference>
<feature type="active site" description="Proton donor/acceptor" evidence="7">
    <location>
        <position position="399"/>
    </location>
</feature>
<dbReference type="InterPro" id="IPR052905">
    <property type="entry name" value="LD-transpeptidase_YkuD-like"/>
</dbReference>
<evidence type="ECO:0000256" key="6">
    <source>
        <dbReference type="ARBA" id="ARBA00023316"/>
    </source>
</evidence>
<feature type="compositionally biased region" description="Low complexity" evidence="8">
    <location>
        <begin position="530"/>
        <end position="542"/>
    </location>
</feature>
<dbReference type="GO" id="GO:0009252">
    <property type="term" value="P:peptidoglycan biosynthetic process"/>
    <property type="evidence" value="ECO:0007669"/>
    <property type="project" value="UniProtKB-UniPathway"/>
</dbReference>
<dbReference type="CDD" id="cd16913">
    <property type="entry name" value="YkuD_like"/>
    <property type="match status" value="1"/>
</dbReference>
<comment type="pathway">
    <text evidence="1 7">Cell wall biogenesis; peptidoglycan biosynthesis.</text>
</comment>
<evidence type="ECO:0000256" key="2">
    <source>
        <dbReference type="ARBA" id="ARBA00005992"/>
    </source>
</evidence>
<evidence type="ECO:0000256" key="1">
    <source>
        <dbReference type="ARBA" id="ARBA00004752"/>
    </source>
</evidence>
<evidence type="ECO:0000256" key="8">
    <source>
        <dbReference type="SAM" id="MobiDB-lite"/>
    </source>
</evidence>
<evidence type="ECO:0000256" key="4">
    <source>
        <dbReference type="ARBA" id="ARBA00022960"/>
    </source>
</evidence>
<proteinExistence type="inferred from homology"/>
<feature type="region of interest" description="Disordered" evidence="8">
    <location>
        <begin position="118"/>
        <end position="161"/>
    </location>
</feature>
<dbReference type="GO" id="GO:0071555">
    <property type="term" value="P:cell wall organization"/>
    <property type="evidence" value="ECO:0007669"/>
    <property type="project" value="UniProtKB-UniRule"/>
</dbReference>
<dbReference type="GO" id="GO:0016740">
    <property type="term" value="F:transferase activity"/>
    <property type="evidence" value="ECO:0007669"/>
    <property type="project" value="UniProtKB-KW"/>
</dbReference>
<evidence type="ECO:0000256" key="5">
    <source>
        <dbReference type="ARBA" id="ARBA00022984"/>
    </source>
</evidence>
<keyword evidence="5 7" id="KW-0573">Peptidoglycan synthesis</keyword>
<accession>A0A4D8QHB6</accession>
<evidence type="ECO:0000259" key="9">
    <source>
        <dbReference type="PROSITE" id="PS52029"/>
    </source>
</evidence>
<evidence type="ECO:0000256" key="3">
    <source>
        <dbReference type="ARBA" id="ARBA00022679"/>
    </source>
</evidence>
<gene>
    <name evidence="10" type="ORF">D3868_14470</name>
</gene>
<keyword evidence="6 7" id="KW-0961">Cell wall biogenesis/degradation</keyword>
<feature type="compositionally biased region" description="Pro residues" evidence="8">
    <location>
        <begin position="516"/>
        <end position="529"/>
    </location>
</feature>
<name>A0A4D8QHB6_AZOBR</name>
<feature type="active site" description="Nucleophile" evidence="7">
    <location>
        <position position="418"/>
    </location>
</feature>
<dbReference type="InterPro" id="IPR036365">
    <property type="entry name" value="PGBD-like_sf"/>
</dbReference>
<protein>
    <submittedName>
        <fullName evidence="10">Murein L,D-transpeptidase</fullName>
    </submittedName>
</protein>
<feature type="domain" description="L,D-TPase catalytic" evidence="9">
    <location>
        <begin position="271"/>
        <end position="445"/>
    </location>
</feature>
<dbReference type="Pfam" id="PF03734">
    <property type="entry name" value="YkuD"/>
    <property type="match status" value="1"/>
</dbReference>
<dbReference type="GO" id="GO:0004180">
    <property type="term" value="F:carboxypeptidase activity"/>
    <property type="evidence" value="ECO:0007669"/>
    <property type="project" value="UniProtKB-ARBA"/>
</dbReference>
<feature type="compositionally biased region" description="Polar residues" evidence="8">
    <location>
        <begin position="488"/>
        <end position="504"/>
    </location>
</feature>
<reference evidence="10 11" key="1">
    <citation type="submission" date="2018-09" db="EMBL/GenBank/DDBJ databases">
        <title>Whole genome based analysis of evolution and adaptive divergence in Indian and Brazilian strains of Azospirillum brasilense.</title>
        <authorList>
            <person name="Singh C."/>
            <person name="Tripathi A.K."/>
        </authorList>
    </citation>
    <scope>NUCLEOTIDE SEQUENCE [LARGE SCALE GENOMIC DNA]</scope>
    <source>
        <strain evidence="10 11">MTCC4038</strain>
        <plasmid evidence="10 11">p1</plasmid>
    </source>
</reference>